<reference evidence="1" key="1">
    <citation type="submission" date="2023-10" db="EMBL/GenBank/DDBJ databases">
        <authorList>
            <person name="Chen Y."/>
            <person name="Shah S."/>
            <person name="Dougan E. K."/>
            <person name="Thang M."/>
            <person name="Chan C."/>
        </authorList>
    </citation>
    <scope>NUCLEOTIDE SEQUENCE [LARGE SCALE GENOMIC DNA]</scope>
</reference>
<sequence length="671" mass="72764">EISSDKKSKPGTNALGSVAADGSDFWFMDLVCKGKKMRLSDDIDEASPLGLRKSTVYWTWKLDPIKVMLNGNLGREEGQATACRDRMRKRAAMKDVDELTAALDACEHARIIASAPDYFNNLDDGKLFTAVDIITKRLGDKDFPSDVQIKFHVRRFVRRRDEIISHAQKYDMSQMLQMNRLIQPPREADLKFAELMHLDGSPLEKKKMFFDNVFGSVALHHAALAFDPVNDETAANAIRTVKLLEECSAVELDEFAEDEMYGDNLMDMQEGIKVLMCILDPSGAPSHADGLDIATILCGGSLGIVSSMLSDFLSKNSAAAASWQEAQTIVCTGKQWSDTVKKLLNDMDADSGDLWAVVKHITGAIKAGAAAFTDAPPDQKEKLKTAIEDTAKTACIRSISDADCLDTELVETCVGVVGSIIGIGTDTPSDWEKLQEDMRAAIALKKQTTMSDSFLAVCKRIVEADLDRDSSTTGLDFTTNGAKIAATAFMKQLGVHAATAAFAKMLGPSAAGATFLLDILGAAAAATAHFQAFRQLAGSPSEAWAIGEAREKLAAVQRLAANIQADAANEAFAQSQLVSASLVKKFIDTFTAALASHVDAVAQEIAHASTEKLRKSVAAFADMAYGGEGGQPWTRDLKSGYTFQDYLTCATKTLFKFDGRTFKERHDKLLE</sequence>
<feature type="non-terminal residue" evidence="1">
    <location>
        <position position="1"/>
    </location>
</feature>
<comment type="caution">
    <text evidence="1">The sequence shown here is derived from an EMBL/GenBank/DDBJ whole genome shotgun (WGS) entry which is preliminary data.</text>
</comment>
<evidence type="ECO:0000313" key="1">
    <source>
        <dbReference type="EMBL" id="CAK0808377.1"/>
    </source>
</evidence>
<feature type="non-terminal residue" evidence="1">
    <location>
        <position position="671"/>
    </location>
</feature>
<evidence type="ECO:0000313" key="2">
    <source>
        <dbReference type="Proteomes" id="UP001189429"/>
    </source>
</evidence>
<gene>
    <name evidence="1" type="ORF">PCOR1329_LOCUS14003</name>
</gene>
<dbReference type="Proteomes" id="UP001189429">
    <property type="component" value="Unassembled WGS sequence"/>
</dbReference>
<organism evidence="1 2">
    <name type="scientific">Prorocentrum cordatum</name>
    <dbReference type="NCBI Taxonomy" id="2364126"/>
    <lineage>
        <taxon>Eukaryota</taxon>
        <taxon>Sar</taxon>
        <taxon>Alveolata</taxon>
        <taxon>Dinophyceae</taxon>
        <taxon>Prorocentrales</taxon>
        <taxon>Prorocentraceae</taxon>
        <taxon>Prorocentrum</taxon>
    </lineage>
</organism>
<proteinExistence type="predicted"/>
<dbReference type="EMBL" id="CAUYUJ010004158">
    <property type="protein sequence ID" value="CAK0808377.1"/>
    <property type="molecule type" value="Genomic_DNA"/>
</dbReference>
<protein>
    <submittedName>
        <fullName evidence="1">Uncharacterized protein</fullName>
    </submittedName>
</protein>
<keyword evidence="2" id="KW-1185">Reference proteome</keyword>
<name>A0ABN9QS21_9DINO</name>
<accession>A0ABN9QS21</accession>